<dbReference type="GO" id="GO:0003712">
    <property type="term" value="F:transcription coregulator activity"/>
    <property type="evidence" value="ECO:0007669"/>
    <property type="project" value="InterPro"/>
</dbReference>
<reference evidence="6" key="1">
    <citation type="submission" date="2022-10" db="EMBL/GenBank/DDBJ databases">
        <title>Tapping the CABI collections for fungal endophytes: first genome assemblies for Collariella, Neodidymelliopsis, Ascochyta clinopodiicola, Didymella pomorum, Didymosphaeria variabile, Neocosmospora piperis and Neocucurbitaria cava.</title>
        <authorList>
            <person name="Hill R."/>
        </authorList>
    </citation>
    <scope>NUCLEOTIDE SEQUENCE</scope>
    <source>
        <strain evidence="6">IMI 355091</strain>
    </source>
</reference>
<comment type="caution">
    <text evidence="6">The sequence shown here is derived from an EMBL/GenBank/DDBJ whole genome shotgun (WGS) entry which is preliminary data.</text>
</comment>
<name>A0A9W8ZAT8_9PLEO</name>
<dbReference type="Proteomes" id="UP001140510">
    <property type="component" value="Unassembled WGS sequence"/>
</dbReference>
<proteinExistence type="inferred from homology"/>
<dbReference type="EMBL" id="JAPEVA010000067">
    <property type="protein sequence ID" value="KAJ4401934.1"/>
    <property type="molecule type" value="Genomic_DNA"/>
</dbReference>
<evidence type="ECO:0000256" key="5">
    <source>
        <dbReference type="ARBA" id="ARBA00023242"/>
    </source>
</evidence>
<dbReference type="Gene3D" id="6.10.280.160">
    <property type="entry name" value="Mediator of RNA polymerase II transcription subunit 22"/>
    <property type="match status" value="1"/>
</dbReference>
<dbReference type="GO" id="GO:0016592">
    <property type="term" value="C:mediator complex"/>
    <property type="evidence" value="ECO:0007669"/>
    <property type="project" value="InterPro"/>
</dbReference>
<keyword evidence="5" id="KW-0539">Nucleus</keyword>
<dbReference type="Pfam" id="PF06179">
    <property type="entry name" value="Med22"/>
    <property type="match status" value="1"/>
</dbReference>
<evidence type="ECO:0000313" key="6">
    <source>
        <dbReference type="EMBL" id="KAJ4401934.1"/>
    </source>
</evidence>
<keyword evidence="4" id="KW-0804">Transcription</keyword>
<gene>
    <name evidence="6" type="ORF">N0V91_007587</name>
</gene>
<evidence type="ECO:0000313" key="7">
    <source>
        <dbReference type="Proteomes" id="UP001140510"/>
    </source>
</evidence>
<dbReference type="AlphaFoldDB" id="A0A9W8ZAT8"/>
<keyword evidence="7" id="KW-1185">Reference proteome</keyword>
<dbReference type="OrthoDB" id="203279at2759"/>
<accession>A0A9W8ZAT8</accession>
<evidence type="ECO:0000256" key="2">
    <source>
        <dbReference type="ARBA" id="ARBA00005942"/>
    </source>
</evidence>
<keyword evidence="3" id="KW-0805">Transcription regulation</keyword>
<protein>
    <submittedName>
        <fullName evidence="6">Uncharacterized protein</fullName>
    </submittedName>
</protein>
<dbReference type="GO" id="GO:0006357">
    <property type="term" value="P:regulation of transcription by RNA polymerase II"/>
    <property type="evidence" value="ECO:0007669"/>
    <property type="project" value="InterPro"/>
</dbReference>
<dbReference type="InterPro" id="IPR009332">
    <property type="entry name" value="Med22"/>
</dbReference>
<organism evidence="6 7">
    <name type="scientific">Didymella pomorum</name>
    <dbReference type="NCBI Taxonomy" id="749634"/>
    <lineage>
        <taxon>Eukaryota</taxon>
        <taxon>Fungi</taxon>
        <taxon>Dikarya</taxon>
        <taxon>Ascomycota</taxon>
        <taxon>Pezizomycotina</taxon>
        <taxon>Dothideomycetes</taxon>
        <taxon>Pleosporomycetidae</taxon>
        <taxon>Pleosporales</taxon>
        <taxon>Pleosporineae</taxon>
        <taxon>Didymellaceae</taxon>
        <taxon>Didymella</taxon>
    </lineage>
</organism>
<evidence type="ECO:0000256" key="4">
    <source>
        <dbReference type="ARBA" id="ARBA00023163"/>
    </source>
</evidence>
<evidence type="ECO:0000256" key="1">
    <source>
        <dbReference type="ARBA" id="ARBA00004123"/>
    </source>
</evidence>
<comment type="subcellular location">
    <subcellularLocation>
        <location evidence="1">Nucleus</location>
    </subcellularLocation>
</comment>
<evidence type="ECO:0000256" key="3">
    <source>
        <dbReference type="ARBA" id="ARBA00023015"/>
    </source>
</evidence>
<comment type="similarity">
    <text evidence="2">Belongs to the Mediator complex subunit 22 family.</text>
</comment>
<sequence length="100" mass="10858">MDGAPPSTMNAANDYATSAAKELTIREQTAGLIKTTQDIATLIRDLQELWLFGGLDTLQNPTDEDTQRKKAEDVAGMIEMLAQQKPVFKAETSDDGVEAT</sequence>